<keyword evidence="2" id="KW-0472">Membrane</keyword>
<dbReference type="Proteomes" id="UP000004358">
    <property type="component" value="Unassembled WGS sequence"/>
</dbReference>
<feature type="transmembrane region" description="Helical" evidence="2">
    <location>
        <begin position="30"/>
        <end position="53"/>
    </location>
</feature>
<reference evidence="3 4" key="1">
    <citation type="submission" date="2006-02" db="EMBL/GenBank/DDBJ databases">
        <authorList>
            <person name="Amann R."/>
            <person name="Ferriera S."/>
            <person name="Johnson J."/>
            <person name="Kravitz S."/>
            <person name="Halpern A."/>
            <person name="Remington K."/>
            <person name="Beeson K."/>
            <person name="Tran B."/>
            <person name="Rogers Y.-H."/>
            <person name="Friedman R."/>
            <person name="Venter J.C."/>
        </authorList>
    </citation>
    <scope>NUCLEOTIDE SEQUENCE [LARGE SCALE GENOMIC DNA]</scope>
    <source>
        <strain evidence="3 4">DSM 3645</strain>
    </source>
</reference>
<accession>A3ZY62</accession>
<feature type="coiled-coil region" evidence="1">
    <location>
        <begin position="528"/>
        <end position="652"/>
    </location>
</feature>
<evidence type="ECO:0000313" key="3">
    <source>
        <dbReference type="EMBL" id="EAQ78533.1"/>
    </source>
</evidence>
<keyword evidence="2" id="KW-1133">Transmembrane helix</keyword>
<dbReference type="AlphaFoldDB" id="A3ZY62"/>
<dbReference type="STRING" id="314230.DSM3645_26659"/>
<evidence type="ECO:0000313" key="4">
    <source>
        <dbReference type="Proteomes" id="UP000004358"/>
    </source>
</evidence>
<protein>
    <submittedName>
        <fullName evidence="3">Uncharacterized protein</fullName>
    </submittedName>
</protein>
<feature type="transmembrane region" description="Helical" evidence="2">
    <location>
        <begin position="65"/>
        <end position="84"/>
    </location>
</feature>
<dbReference type="OrthoDB" id="245053at2"/>
<name>A3ZY62_9BACT</name>
<dbReference type="HOGENOM" id="CLU_314668_0_0_0"/>
<organism evidence="3 4">
    <name type="scientific">Blastopirellula marina DSM 3645</name>
    <dbReference type="NCBI Taxonomy" id="314230"/>
    <lineage>
        <taxon>Bacteria</taxon>
        <taxon>Pseudomonadati</taxon>
        <taxon>Planctomycetota</taxon>
        <taxon>Planctomycetia</taxon>
        <taxon>Pirellulales</taxon>
        <taxon>Pirellulaceae</taxon>
        <taxon>Blastopirellula</taxon>
    </lineage>
</organism>
<dbReference type="EMBL" id="AANZ01000020">
    <property type="protein sequence ID" value="EAQ78533.1"/>
    <property type="molecule type" value="Genomic_DNA"/>
</dbReference>
<dbReference type="eggNOG" id="COG1196">
    <property type="taxonomic scope" value="Bacteria"/>
</dbReference>
<proteinExistence type="predicted"/>
<evidence type="ECO:0000256" key="1">
    <source>
        <dbReference type="SAM" id="Coils"/>
    </source>
</evidence>
<comment type="caution">
    <text evidence="3">The sequence shown here is derived from an EMBL/GenBank/DDBJ whole genome shotgun (WGS) entry which is preliminary data.</text>
</comment>
<keyword evidence="2" id="KW-0812">Transmembrane</keyword>
<keyword evidence="1" id="KW-0175">Coiled coil</keyword>
<dbReference type="RefSeq" id="WP_002653226.1">
    <property type="nucleotide sequence ID" value="NZ_CH672376.1"/>
</dbReference>
<sequence>MNPRPPIPPESSGQALRVKLRQVTRRYREVAALAAAAWGLLAALGVLLISVWLDLAFELTSVWRAAVPGIAAIVGLTLTIVLIYQRFRSFTPAKAARLVDETAQARGMVISGWDLQQADAGRTRGNFRATAGLAQLAIANAGVLAKHISLRQAVPWKPAARPWGIVLVMTLLVAMVALFASQFAAGQWRRFAHPWDDAPPAFYLLLKVTPGDADVRYGDSLDIFVESATTPLEDVELVLVRAEQEERVPMFRDNDGSYRAVLTRLMDPAEYYVRAFRARSEKHRIRILTAPEIESVQVVVTPPEYAGGIGRYRGALPRAGVAGLPGTQVQFTATSQRPLAGGTLAVFSGDQIQTMELKPSAEHPEMVAGIWTIQTAGRFELRVRDIDGQESRESVAGTITLIADQRPFVRILKPQPKSLATPAAHLPIELAAEDDYGVSRFSLYRSLNGSRPLPLDIPVLTPAPTNKVETIYLPLAAYGLESGDEIKLFARVEDNHPDPAQSAETPVVTVRIISQQEFEQMLRQREGLNVLMSKYRQAQRMLEKLRQKARELQEKNANKKGLIPKEDKAAAEELARQLREAAQALAKAAKHTLPYDVDQQLTPKLAELIQRLEQAADNLERSLKRLVDMSQIAELNAELAELSALLGQQSDLYGESAMAPLEQLEQVMPILVGVSRFQQLVKAQRDLAERLAAIHGKDGEDNPALKARMRDLQAEQKGLRVELDSLLNDLQDAVENLPAGERFDKMRKNVTDFVTLLRESDAAAEMSQCEQGLAEFTGTKAHQHAVRAAEILEQFQNDSNNSAEQAQQFLVAIPGLGQSLSNTAGQVLGEMGLGAGQAGRSASNRGKVGLYGDMPSMAEMNEPGSAGTAAVGGENPDLPTMLDLMTPGAASGGGLGEVPLRYRRRVSEYFRRLSAEIQQSEEIQEEPSP</sequence>
<feature type="transmembrane region" description="Helical" evidence="2">
    <location>
        <begin position="163"/>
        <end position="184"/>
    </location>
</feature>
<evidence type="ECO:0000256" key="2">
    <source>
        <dbReference type="SAM" id="Phobius"/>
    </source>
</evidence>
<feature type="coiled-coil region" evidence="1">
    <location>
        <begin position="709"/>
        <end position="736"/>
    </location>
</feature>
<gene>
    <name evidence="3" type="ORF">DSM3645_26659</name>
</gene>